<organism evidence="2 3">
    <name type="scientific">Priapulus caudatus</name>
    <name type="common">Priapulid worm</name>
    <dbReference type="NCBI Taxonomy" id="37621"/>
    <lineage>
        <taxon>Eukaryota</taxon>
        <taxon>Metazoa</taxon>
        <taxon>Ecdysozoa</taxon>
        <taxon>Scalidophora</taxon>
        <taxon>Priapulida</taxon>
        <taxon>Priapulimorpha</taxon>
        <taxon>Priapulimorphida</taxon>
        <taxon>Priapulidae</taxon>
        <taxon>Priapulus</taxon>
    </lineage>
</organism>
<dbReference type="Proteomes" id="UP000695022">
    <property type="component" value="Unplaced"/>
</dbReference>
<name>A0ABM1ET53_PRICU</name>
<feature type="compositionally biased region" description="Polar residues" evidence="1">
    <location>
        <begin position="133"/>
        <end position="144"/>
    </location>
</feature>
<evidence type="ECO:0000313" key="2">
    <source>
        <dbReference type="Proteomes" id="UP000695022"/>
    </source>
</evidence>
<gene>
    <name evidence="3" type="primary">LOC106815429</name>
</gene>
<keyword evidence="2" id="KW-1185">Reference proteome</keyword>
<evidence type="ECO:0000313" key="3">
    <source>
        <dbReference type="RefSeq" id="XP_014675374.1"/>
    </source>
</evidence>
<reference evidence="3" key="1">
    <citation type="submission" date="2025-08" db="UniProtKB">
        <authorList>
            <consortium name="RefSeq"/>
        </authorList>
    </citation>
    <scope>IDENTIFICATION</scope>
</reference>
<accession>A0ABM1ET53</accession>
<feature type="region of interest" description="Disordered" evidence="1">
    <location>
        <begin position="102"/>
        <end position="144"/>
    </location>
</feature>
<protein>
    <submittedName>
        <fullName evidence="3">Uncharacterized protein LOC106815429</fullName>
    </submittedName>
</protein>
<proteinExistence type="predicted"/>
<dbReference type="GeneID" id="106815429"/>
<evidence type="ECO:0000256" key="1">
    <source>
        <dbReference type="SAM" id="MobiDB-lite"/>
    </source>
</evidence>
<dbReference type="RefSeq" id="XP_014675374.1">
    <property type="nucleotide sequence ID" value="XM_014819888.1"/>
</dbReference>
<sequence length="169" mass="19247">MQRQARLSRSCKRISNFQRVRKSKFASKAKFEEFHQRLSDANHDLDVALDIDTNVRMQRIHDLHVNMKAQQEFSELVYVDFRENSLATDTLAGEEKTEMEDRVGRCQSANSRSDGTKRESYGTDAATAARGSTYPQTSRRSTGNACVDDCNCTVCLCCLKIRFKPKCCC</sequence>